<dbReference type="InterPro" id="IPR035986">
    <property type="entry name" value="PKD_dom_sf"/>
</dbReference>
<proteinExistence type="predicted"/>
<feature type="domain" description="PKD" evidence="2">
    <location>
        <begin position="395"/>
        <end position="451"/>
    </location>
</feature>
<dbReference type="RefSeq" id="WP_249971930.1">
    <property type="nucleotide sequence ID" value="NZ_JAMFLZ010000001.1"/>
</dbReference>
<protein>
    <submittedName>
        <fullName evidence="3">T9SS type B sorting domain-containing protein</fullName>
    </submittedName>
</protein>
<reference evidence="3" key="1">
    <citation type="submission" date="2022-05" db="EMBL/GenBank/DDBJ databases">
        <authorList>
            <person name="Park J.-S."/>
        </authorList>
    </citation>
    <scope>NUCLEOTIDE SEQUENCE</scope>
    <source>
        <strain evidence="3">2012CJ34-3</strain>
    </source>
</reference>
<evidence type="ECO:0000259" key="2">
    <source>
        <dbReference type="PROSITE" id="PS50093"/>
    </source>
</evidence>
<dbReference type="InterPro" id="IPR000601">
    <property type="entry name" value="PKD_dom"/>
</dbReference>
<dbReference type="InterPro" id="IPR013783">
    <property type="entry name" value="Ig-like_fold"/>
</dbReference>
<keyword evidence="4" id="KW-1185">Reference proteome</keyword>
<dbReference type="Gene3D" id="2.130.10.10">
    <property type="entry name" value="YVTN repeat-like/Quinoprotein amine dehydrogenase"/>
    <property type="match status" value="1"/>
</dbReference>
<dbReference type="SUPFAM" id="SSF82171">
    <property type="entry name" value="DPP6 N-terminal domain-like"/>
    <property type="match status" value="1"/>
</dbReference>
<dbReference type="Gene3D" id="2.60.40.10">
    <property type="entry name" value="Immunoglobulins"/>
    <property type="match status" value="2"/>
</dbReference>
<dbReference type="InterPro" id="IPR022409">
    <property type="entry name" value="PKD/Chitinase_dom"/>
</dbReference>
<evidence type="ECO:0000313" key="3">
    <source>
        <dbReference type="EMBL" id="MCL6293898.1"/>
    </source>
</evidence>
<evidence type="ECO:0000256" key="1">
    <source>
        <dbReference type="SAM" id="SignalP"/>
    </source>
</evidence>
<dbReference type="InterPro" id="IPR026341">
    <property type="entry name" value="T9SS_type_B"/>
</dbReference>
<dbReference type="Pfam" id="PF00801">
    <property type="entry name" value="PKD"/>
    <property type="match status" value="1"/>
</dbReference>
<dbReference type="InterPro" id="IPR015943">
    <property type="entry name" value="WD40/YVTN_repeat-like_dom_sf"/>
</dbReference>
<dbReference type="SUPFAM" id="SSF49299">
    <property type="entry name" value="PKD domain"/>
    <property type="match status" value="2"/>
</dbReference>
<comment type="caution">
    <text evidence="3">The sequence shown here is derived from an EMBL/GenBank/DDBJ whole genome shotgun (WGS) entry which is preliminary data.</text>
</comment>
<dbReference type="SMART" id="SM00089">
    <property type="entry name" value="PKD"/>
    <property type="match status" value="2"/>
</dbReference>
<dbReference type="Pfam" id="PF13585">
    <property type="entry name" value="CHU_C"/>
    <property type="match status" value="1"/>
</dbReference>
<evidence type="ECO:0000313" key="4">
    <source>
        <dbReference type="Proteomes" id="UP001165381"/>
    </source>
</evidence>
<feature type="signal peptide" evidence="1">
    <location>
        <begin position="1"/>
        <end position="20"/>
    </location>
</feature>
<dbReference type="NCBIfam" id="TIGR04131">
    <property type="entry name" value="Bac_Flav_CTERM"/>
    <property type="match status" value="1"/>
</dbReference>
<sequence>MCKLRILLFLYFLTTITAFAQKEANIWYFGRNAGLDFNSGNPVALTDGELNTTEGCATISNNDGELLFYTDGITVWNRIHQVMLNGNDLQGHDSSTHSAIIVPKPDSDKLYYIFTIDKQGGNKGIQYSEVDMNMDGGLGGVTLNKNIKLHSPVTEKLTAVVGCNGDCIWVITHKINSSEFLSYKVTSLGVNETPIVSDSGSVSTGFQGSIGAIKASPNGRKIAVARLVQNVQIFDFNSDNGIISNALTLLNNGGPDGYYGIEFSPNGNILYVGLEYGGVFQFNLRAGSIDDIISSKIEITKDLFGYGALQLAVNGKIYITDQGSDYLEVINNPNIVGLGCDFQSNAVYLGGQVTEIGLPPFIQSFFHIEGIIAEDICFGNLTKFLLNDTVDSVVWDFGDPASGSNNNSTDLEPTHIFTSPGTYEVSVTATVGVNTAIETTTVTIYEQPVATKPHDILLCDLLGDITFDLESHSIHVLNGLDPNVFGVNYYEGMTNYTNGIKISPPEAYTNSLNFFTQEIIAEVYNKQNPECTDVTEFNIGIYKTPELESSANLSSLTQCDNSNSGSDTDGFAEFDLTKQEPNLLLNGVASEVHYNYFTDAALTQPIATPNSFTNTQNPQTIYVEGVSNANNQCKTTTSFAVEVFELPSVTPVVELKQCDEDLDGFFSAFNLNEVINEITTNAANETVTFYESQADAENNNNPITNPTIYSNQTPSSDSVWARVENNNGCFRTSQVNLTVTTTQIPNTFIREFYVCDDDSDGISNFDFSSVHSEIEAMFPMGQQLIVAYYRNEADALAEENPITDILNYNNIGYPNTQQIYVRVDSKVDNDCLGLGAHINLYVEAQPIANPVSIERQCDDDQDNMFPFNTSQIEATLLSGQSLSDVTVAYFDENNNFLPSPLPNPFLTSSQLITARVTNNNVNDGSCFDETTLEFIVDKLPIANPVPDQISCDDGIDDADGFHEFDTSLIEGTILNGQTGMVVHYYDVNGIELFSPLPNPFNTQTQTIRVEVLNPMNPSCTDTTEVEFIVNPLPNFSIDTPQIVCSSDPTFTVVLNPEENDANEMFNYEWVYEDGTILSNATTLTVSRPGTYSITLTKTDGTDCSRTRDVFVNASELATIEADDIIIVDASNNNTITINLSDLGQGDYEFALDDEFSFYQDNPIFKNVSAGVHTLYIRDKKGCGTSFIDISVIGFPKYFTPNGDGTHDFWQVKGVDNRFQTNSDIFIYNRYGKLIKQINPNSKGWDGTFNGKMLPVDDYWFSVNLDDGRLFKGHFALKR</sequence>
<name>A0ABT0QB97_9FLAO</name>
<gene>
    <name evidence="3" type="ORF">M3P09_02765</name>
</gene>
<dbReference type="CDD" id="cd00146">
    <property type="entry name" value="PKD"/>
    <property type="match status" value="1"/>
</dbReference>
<accession>A0ABT0QB97</accession>
<feature type="domain" description="PKD" evidence="2">
    <location>
        <begin position="1067"/>
        <end position="1118"/>
    </location>
</feature>
<keyword evidence="1" id="KW-0732">Signal</keyword>
<dbReference type="PROSITE" id="PS50093">
    <property type="entry name" value="PKD"/>
    <property type="match status" value="2"/>
</dbReference>
<feature type="chain" id="PRO_5045838729" evidence="1">
    <location>
        <begin position="21"/>
        <end position="1278"/>
    </location>
</feature>
<organism evidence="3 4">
    <name type="scientific">Jejuia spongiicola</name>
    <dbReference type="NCBI Taxonomy" id="2942207"/>
    <lineage>
        <taxon>Bacteria</taxon>
        <taxon>Pseudomonadati</taxon>
        <taxon>Bacteroidota</taxon>
        <taxon>Flavobacteriia</taxon>
        <taxon>Flavobacteriales</taxon>
        <taxon>Flavobacteriaceae</taxon>
        <taxon>Jejuia</taxon>
    </lineage>
</organism>
<dbReference type="Proteomes" id="UP001165381">
    <property type="component" value="Unassembled WGS sequence"/>
</dbReference>
<dbReference type="EMBL" id="JAMFLZ010000001">
    <property type="protein sequence ID" value="MCL6293898.1"/>
    <property type="molecule type" value="Genomic_DNA"/>
</dbReference>